<accession>A0A316X7Q7</accession>
<dbReference type="RefSeq" id="WP_103246810.1">
    <property type="nucleotide sequence ID" value="NZ_PPED02000004.1"/>
</dbReference>
<dbReference type="Proteomes" id="UP000236594">
    <property type="component" value="Unassembled WGS sequence"/>
</dbReference>
<dbReference type="EMBL" id="PPED02000004">
    <property type="protein sequence ID" value="PWN68393.1"/>
    <property type="molecule type" value="Genomic_DNA"/>
</dbReference>
<protein>
    <submittedName>
        <fullName evidence="1">Uncharacterized protein</fullName>
    </submittedName>
</protein>
<evidence type="ECO:0000313" key="1">
    <source>
        <dbReference type="EMBL" id="PWN68393.1"/>
    </source>
</evidence>
<evidence type="ECO:0000313" key="2">
    <source>
        <dbReference type="Proteomes" id="UP000236594"/>
    </source>
</evidence>
<name>A0A316X7Q7_9FLAO</name>
<sequence>MEFRDDIKSQEDLDDKGVNGKYVGETFREGGIYYAADGWMYDDTEGGGGRAIADGRVKDVGEVKITPKSVIAERNLDAARTRLGEAENDFWGRYAIGLTAGGSLGYYTGSLTMAYNLGSGKLNFFGTYGTLNLPSAGTMVQINFMNAYGTVNGQKFKDVFGGMVGESKSYSGSYLLGFEHAKSSQDGEISNFGTATTSINLKLGYGAAVANTTTYNLSKMYYGFTPQFD</sequence>
<keyword evidence="2" id="KW-1185">Reference proteome</keyword>
<dbReference type="AlphaFoldDB" id="A0A316X7Q7"/>
<gene>
    <name evidence="1" type="ORF">C1631_016985</name>
</gene>
<comment type="caution">
    <text evidence="1">The sequence shown here is derived from an EMBL/GenBank/DDBJ whole genome shotgun (WGS) entry which is preliminary data.</text>
</comment>
<organism evidence="1 2">
    <name type="scientific">Chryseobacterium phosphatilyticum</name>
    <dbReference type="NCBI Taxonomy" id="475075"/>
    <lineage>
        <taxon>Bacteria</taxon>
        <taxon>Pseudomonadati</taxon>
        <taxon>Bacteroidota</taxon>
        <taxon>Flavobacteriia</taxon>
        <taxon>Flavobacteriales</taxon>
        <taxon>Weeksellaceae</taxon>
        <taxon>Chryseobacterium group</taxon>
        <taxon>Chryseobacterium</taxon>
    </lineage>
</organism>
<proteinExistence type="predicted"/>
<reference evidence="1 2" key="1">
    <citation type="submission" date="2018-04" db="EMBL/GenBank/DDBJ databases">
        <title>Draft Genome Sequence of Phosphate-Solubilizing Chryseobacterium sp. ISE14 that is a Biocontrol and Plant Growth-Promoting Rhizobacterium Isolated from Cucumber.</title>
        <authorList>
            <person name="Jeong J.-J."/>
            <person name="Sang M.K."/>
            <person name="Choi I.-G."/>
            <person name="Kim K.D."/>
        </authorList>
    </citation>
    <scope>NUCLEOTIDE SEQUENCE [LARGE SCALE GENOMIC DNA]</scope>
    <source>
        <strain evidence="1 2">ISE14</strain>
    </source>
</reference>